<organism evidence="2 3">
    <name type="scientific">Salinarimonas soli</name>
    <dbReference type="NCBI Taxonomy" id="1638099"/>
    <lineage>
        <taxon>Bacteria</taxon>
        <taxon>Pseudomonadati</taxon>
        <taxon>Pseudomonadota</taxon>
        <taxon>Alphaproteobacteria</taxon>
        <taxon>Hyphomicrobiales</taxon>
        <taxon>Salinarimonadaceae</taxon>
        <taxon>Salinarimonas</taxon>
    </lineage>
</organism>
<evidence type="ECO:0000256" key="1">
    <source>
        <dbReference type="SAM" id="Phobius"/>
    </source>
</evidence>
<keyword evidence="1" id="KW-0472">Membrane</keyword>
<sequence length="114" mass="12112">MLTLIIRWAAWTVLAATIVASLAPIEFRPSLDTAENLERTVAFAVLGGVFWLAYPERRGLVLVLVVSAAGLLEMLQAFAPSRHGHVDEAFVKAAAVALGCAGAEVAKKIGGDRR</sequence>
<reference evidence="2 3" key="1">
    <citation type="submission" date="2019-09" db="EMBL/GenBank/DDBJ databases">
        <title>Salinarimonas rosea gen. nov., sp. nov., a new member of the a-2 subgroup of the Proteobacteria.</title>
        <authorList>
            <person name="Liu J."/>
        </authorList>
    </citation>
    <scope>NUCLEOTIDE SEQUENCE [LARGE SCALE GENOMIC DNA]</scope>
    <source>
        <strain evidence="2 3">BN140002</strain>
    </source>
</reference>
<dbReference type="Proteomes" id="UP000323142">
    <property type="component" value="Unassembled WGS sequence"/>
</dbReference>
<proteinExistence type="predicted"/>
<evidence type="ECO:0000313" key="2">
    <source>
        <dbReference type="EMBL" id="KAA2235185.1"/>
    </source>
</evidence>
<protein>
    <submittedName>
        <fullName evidence="2">VanZ family protein</fullName>
    </submittedName>
</protein>
<keyword evidence="3" id="KW-1185">Reference proteome</keyword>
<dbReference type="OrthoDB" id="8101133at2"/>
<feature type="transmembrane region" description="Helical" evidence="1">
    <location>
        <begin position="37"/>
        <end position="54"/>
    </location>
</feature>
<feature type="transmembrane region" description="Helical" evidence="1">
    <location>
        <begin position="60"/>
        <end position="79"/>
    </location>
</feature>
<gene>
    <name evidence="2" type="ORF">F0L46_20790</name>
</gene>
<accession>A0A5B2V9D2</accession>
<dbReference type="EMBL" id="VUOA01000037">
    <property type="protein sequence ID" value="KAA2235185.1"/>
    <property type="molecule type" value="Genomic_DNA"/>
</dbReference>
<name>A0A5B2V9D2_9HYPH</name>
<reference evidence="2 3" key="2">
    <citation type="submission" date="2019-09" db="EMBL/GenBank/DDBJ databases">
        <authorList>
            <person name="Jin C."/>
        </authorList>
    </citation>
    <scope>NUCLEOTIDE SEQUENCE [LARGE SCALE GENOMIC DNA]</scope>
    <source>
        <strain evidence="2 3">BN140002</strain>
    </source>
</reference>
<comment type="caution">
    <text evidence="2">The sequence shown here is derived from an EMBL/GenBank/DDBJ whole genome shotgun (WGS) entry which is preliminary data.</text>
</comment>
<feature type="transmembrane region" description="Helical" evidence="1">
    <location>
        <begin position="6"/>
        <end position="25"/>
    </location>
</feature>
<keyword evidence="1" id="KW-1133">Transmembrane helix</keyword>
<dbReference type="AlphaFoldDB" id="A0A5B2V9D2"/>
<evidence type="ECO:0000313" key="3">
    <source>
        <dbReference type="Proteomes" id="UP000323142"/>
    </source>
</evidence>
<keyword evidence="1" id="KW-0812">Transmembrane</keyword>
<dbReference type="RefSeq" id="WP_149821164.1">
    <property type="nucleotide sequence ID" value="NZ_VUOA01000037.1"/>
</dbReference>